<proteinExistence type="predicted"/>
<evidence type="ECO:0000313" key="1">
    <source>
        <dbReference type="EMBL" id="MFD1781111.1"/>
    </source>
</evidence>
<name>A0ABW4MTQ1_9BACI</name>
<keyword evidence="1" id="KW-0167">Capsid protein</keyword>
<protein>
    <submittedName>
        <fullName evidence="1">Spore coat protein YsxE</fullName>
    </submittedName>
</protein>
<comment type="caution">
    <text evidence="1">The sequence shown here is derived from an EMBL/GenBank/DDBJ whole genome shotgun (WGS) entry which is preliminary data.</text>
</comment>
<dbReference type="PANTHER" id="PTHR39179:SF3">
    <property type="entry name" value="COTS-RELATED PROTEIN"/>
    <property type="match status" value="1"/>
</dbReference>
<sequence length="347" mass="41458">MENNDAKEIGPILKKYNLQPLSFEQLGKVTKVVTNRGIFALKSVSSKINPSFPTFLQQLLQQGYTRAVPIYSTIEGKYLVYHNHKFHYLMPWLKSTTTEHRGEHYHSFFKEIARIHLTTARKLQMNDETEITGHYESIVKKWDERNQFLEGFVEAAEQKWYMSPFELQFCTYFYEVSLAASFARSQLDKWHELMKEEKAYRTALTLNHFSDTHLLYDDSGRGYLSNFERAGFANPTNDLVSLYYRILKTYPTLCTDCLEWYETYQSRFPLREEEFYLFLSHLTFPEPIYKCVRNYIENNQKKPEREHVKVLQRAYWLTKNIEFVSVKLLEAEQKRKEKEEEEESHTE</sequence>
<dbReference type="EMBL" id="JBHUEK010000031">
    <property type="protein sequence ID" value="MFD1781111.1"/>
    <property type="molecule type" value="Genomic_DNA"/>
</dbReference>
<dbReference type="RefSeq" id="WP_304217614.1">
    <property type="nucleotide sequence ID" value="NZ_JBHUEK010000031.1"/>
</dbReference>
<dbReference type="InterPro" id="IPR011009">
    <property type="entry name" value="Kinase-like_dom_sf"/>
</dbReference>
<dbReference type="Gene3D" id="3.30.200.20">
    <property type="entry name" value="Phosphorylase Kinase, domain 1"/>
    <property type="match status" value="1"/>
</dbReference>
<dbReference type="Proteomes" id="UP001597227">
    <property type="component" value="Unassembled WGS sequence"/>
</dbReference>
<keyword evidence="1" id="KW-0946">Virion</keyword>
<gene>
    <name evidence="1" type="primary">ysxE</name>
    <name evidence="1" type="ORF">ACFSFW_20865</name>
</gene>
<dbReference type="Gene3D" id="3.90.1200.10">
    <property type="match status" value="1"/>
</dbReference>
<dbReference type="SUPFAM" id="SSF56112">
    <property type="entry name" value="Protein kinase-like (PK-like)"/>
    <property type="match status" value="1"/>
</dbReference>
<dbReference type="PANTHER" id="PTHR39179">
    <property type="entry name" value="SPORE COAT PROTEIN I"/>
    <property type="match status" value="1"/>
</dbReference>
<dbReference type="NCBIfam" id="TIGR02904">
    <property type="entry name" value="spore_ysxE"/>
    <property type="match status" value="1"/>
</dbReference>
<reference evidence="2" key="1">
    <citation type="journal article" date="2019" name="Int. J. Syst. Evol. Microbiol.">
        <title>The Global Catalogue of Microorganisms (GCM) 10K type strain sequencing project: providing services to taxonomists for standard genome sequencing and annotation.</title>
        <authorList>
            <consortium name="The Broad Institute Genomics Platform"/>
            <consortium name="The Broad Institute Genome Sequencing Center for Infectious Disease"/>
            <person name="Wu L."/>
            <person name="Ma J."/>
        </authorList>
    </citation>
    <scope>NUCLEOTIDE SEQUENCE [LARGE SCALE GENOMIC DNA]</scope>
    <source>
        <strain evidence="2">CCUG 15531</strain>
    </source>
</reference>
<organism evidence="1 2">
    <name type="scientific">Fredinandcohnia salidurans</name>
    <dbReference type="NCBI Taxonomy" id="2595041"/>
    <lineage>
        <taxon>Bacteria</taxon>
        <taxon>Bacillati</taxon>
        <taxon>Bacillota</taxon>
        <taxon>Bacilli</taxon>
        <taxon>Bacillales</taxon>
        <taxon>Bacillaceae</taxon>
        <taxon>Fredinandcohnia</taxon>
    </lineage>
</organism>
<evidence type="ECO:0000313" key="2">
    <source>
        <dbReference type="Proteomes" id="UP001597227"/>
    </source>
</evidence>
<accession>A0ABW4MTQ1</accession>
<dbReference type="InterPro" id="IPR047175">
    <property type="entry name" value="CotS-like"/>
</dbReference>
<keyword evidence="2" id="KW-1185">Reference proteome</keyword>
<dbReference type="InterPro" id="IPR014253">
    <property type="entry name" value="Spore_coat_YsxE"/>
</dbReference>